<dbReference type="Pfam" id="PF13519">
    <property type="entry name" value="VWA_2"/>
    <property type="match status" value="1"/>
</dbReference>
<sequence length="448" mass="49005">MTACSILKLSALLASILGGLWASPGLAAPKIEVTPGQPQGGRVTLSVKALDANNIPIDGLKVENFRVVTSKLSDQAGQDSLVQFNSIPAGSLRLIPPARQSGDEASYVIILVDMSGSMQELDTNNVRKLEGAIAAIRGFIKLARDSRLNLNIAVIPFGENSQRSECNYKVDPGEIEKQLLPIQDRVLDTLVDQLAAAQPCAATNLYDPLEAVVRYLGKPDRFEDESGQLARRSVILLSDGFDTASRKPNDATSEPRRFDTLQKVLTGSGVTVHTLGYGESLEKLRGRVDCSQLVREGDSLISDLLRFCKVANGDTVEPWIVDEPRLRQIAEVTGGISQFPENADDAAVSLATFFKTLQAYELQYVEPTADAADLYEVKVQVISEPRGIDVTSEPTRVRLPNFVFYQLPLYPDRLLFLFVSLAGIGTISFIFYKWSEKLKSEAARSLRS</sequence>
<keyword evidence="2" id="KW-0732">Signal</keyword>
<keyword evidence="5" id="KW-1185">Reference proteome</keyword>
<dbReference type="SUPFAM" id="SSF53300">
    <property type="entry name" value="vWA-like"/>
    <property type="match status" value="1"/>
</dbReference>
<evidence type="ECO:0000256" key="1">
    <source>
        <dbReference type="SAM" id="Phobius"/>
    </source>
</evidence>
<dbReference type="EMBL" id="JBHZOL010000044">
    <property type="protein sequence ID" value="MFE4105954.1"/>
    <property type="molecule type" value="Genomic_DNA"/>
</dbReference>
<comment type="caution">
    <text evidence="4">The sequence shown here is derived from an EMBL/GenBank/DDBJ whole genome shotgun (WGS) entry which is preliminary data.</text>
</comment>
<name>A0ABW6IEY7_9CYAN</name>
<protein>
    <submittedName>
        <fullName evidence="4">VWA domain-containing protein</fullName>
    </submittedName>
</protein>
<evidence type="ECO:0000313" key="5">
    <source>
        <dbReference type="Proteomes" id="UP001600165"/>
    </source>
</evidence>
<keyword evidence="1" id="KW-0472">Membrane</keyword>
<dbReference type="InterPro" id="IPR036465">
    <property type="entry name" value="vWFA_dom_sf"/>
</dbReference>
<evidence type="ECO:0000256" key="2">
    <source>
        <dbReference type="SAM" id="SignalP"/>
    </source>
</evidence>
<feature type="transmembrane region" description="Helical" evidence="1">
    <location>
        <begin position="414"/>
        <end position="434"/>
    </location>
</feature>
<feature type="domain" description="VWFA" evidence="3">
    <location>
        <begin position="107"/>
        <end position="329"/>
    </location>
</feature>
<dbReference type="PROSITE" id="PS50234">
    <property type="entry name" value="VWFA"/>
    <property type="match status" value="1"/>
</dbReference>
<feature type="chain" id="PRO_5046244649" evidence="2">
    <location>
        <begin position="28"/>
        <end position="448"/>
    </location>
</feature>
<dbReference type="Gene3D" id="3.40.50.410">
    <property type="entry name" value="von Willebrand factor, type A domain"/>
    <property type="match status" value="1"/>
</dbReference>
<gene>
    <name evidence="4" type="ORF">ACFVKH_06685</name>
</gene>
<dbReference type="Proteomes" id="UP001600165">
    <property type="component" value="Unassembled WGS sequence"/>
</dbReference>
<dbReference type="CDD" id="cd00198">
    <property type="entry name" value="vWFA"/>
    <property type="match status" value="1"/>
</dbReference>
<accession>A0ABW6IEY7</accession>
<keyword evidence="1" id="KW-1133">Transmembrane helix</keyword>
<keyword evidence="1" id="KW-0812">Transmembrane</keyword>
<evidence type="ECO:0000313" key="4">
    <source>
        <dbReference type="EMBL" id="MFE4105954.1"/>
    </source>
</evidence>
<reference evidence="4 5" key="1">
    <citation type="submission" date="2024-10" db="EMBL/GenBank/DDBJ databases">
        <authorList>
            <person name="Ratan Roy A."/>
            <person name="Morales Sandoval P.H."/>
            <person name="De Los Santos Villalobos S."/>
            <person name="Chakraborty S."/>
            <person name="Mukherjee J."/>
        </authorList>
    </citation>
    <scope>NUCLEOTIDE SEQUENCE [LARGE SCALE GENOMIC DNA]</scope>
    <source>
        <strain evidence="4 5">S1</strain>
    </source>
</reference>
<evidence type="ECO:0000259" key="3">
    <source>
        <dbReference type="PROSITE" id="PS50234"/>
    </source>
</evidence>
<dbReference type="InterPro" id="IPR002035">
    <property type="entry name" value="VWF_A"/>
</dbReference>
<feature type="signal peptide" evidence="2">
    <location>
        <begin position="1"/>
        <end position="27"/>
    </location>
</feature>
<proteinExistence type="predicted"/>
<dbReference type="RefSeq" id="WP_377963241.1">
    <property type="nucleotide sequence ID" value="NZ_JBHZOL010000044.1"/>
</dbReference>
<organism evidence="4 5">
    <name type="scientific">Almyronema epifaneia S1</name>
    <dbReference type="NCBI Taxonomy" id="2991925"/>
    <lineage>
        <taxon>Bacteria</taxon>
        <taxon>Bacillati</taxon>
        <taxon>Cyanobacteriota</taxon>
        <taxon>Cyanophyceae</taxon>
        <taxon>Nodosilineales</taxon>
        <taxon>Nodosilineaceae</taxon>
        <taxon>Almyronema</taxon>
        <taxon>Almyronema epifaneia</taxon>
    </lineage>
</organism>